<name>A0A2N5VD24_9BASI</name>
<dbReference type="Pfam" id="PF09088">
    <property type="entry name" value="MIF4G_like"/>
    <property type="match status" value="2"/>
</dbReference>
<feature type="domain" description="MIF4G-like type 1" evidence="2">
    <location>
        <begin position="379"/>
        <end position="458"/>
    </location>
</feature>
<feature type="domain" description="MIF4G-like type 1" evidence="2">
    <location>
        <begin position="459"/>
        <end position="512"/>
    </location>
</feature>
<feature type="compositionally biased region" description="Basic residues" evidence="1">
    <location>
        <begin position="31"/>
        <end position="52"/>
    </location>
</feature>
<dbReference type="PANTHER" id="PTHR12412">
    <property type="entry name" value="CAP BINDING PROTEIN"/>
    <property type="match status" value="1"/>
</dbReference>
<dbReference type="GO" id="GO:0000184">
    <property type="term" value="P:nuclear-transcribed mRNA catabolic process, nonsense-mediated decay"/>
    <property type="evidence" value="ECO:0007669"/>
    <property type="project" value="TreeGrafter"/>
</dbReference>
<comment type="caution">
    <text evidence="3">The sequence shown here is derived from an EMBL/GenBank/DDBJ whole genome shotgun (WGS) entry which is preliminary data.</text>
</comment>
<organism evidence="3 4">
    <name type="scientific">Puccinia coronata f. sp. avenae</name>
    <dbReference type="NCBI Taxonomy" id="200324"/>
    <lineage>
        <taxon>Eukaryota</taxon>
        <taxon>Fungi</taxon>
        <taxon>Dikarya</taxon>
        <taxon>Basidiomycota</taxon>
        <taxon>Pucciniomycotina</taxon>
        <taxon>Pucciniomycetes</taxon>
        <taxon>Pucciniales</taxon>
        <taxon>Pucciniaceae</taxon>
        <taxon>Puccinia</taxon>
    </lineage>
</organism>
<proteinExistence type="predicted"/>
<feature type="region of interest" description="Disordered" evidence="1">
    <location>
        <begin position="597"/>
        <end position="625"/>
    </location>
</feature>
<dbReference type="InterPro" id="IPR027159">
    <property type="entry name" value="CBP80"/>
</dbReference>
<dbReference type="GO" id="GO:0003729">
    <property type="term" value="F:mRNA binding"/>
    <property type="evidence" value="ECO:0007669"/>
    <property type="project" value="TreeGrafter"/>
</dbReference>
<sequence length="714" mass="79597">MNNGHRDDREHNTTPNKRPRDSESNADYSSPRHHPSRWYKNRNPRDHQRRRTGGYNNGSPGHQRPASVAQQILENFLKALWCFGDSDRFDFRQEIPALVQRIDSHYSQLQLIDDILKAFRIAAAELPHKLPHLALLISFLSVPPSGEAAQNGDPTAPSIGVQIIRDLARTFQLHIDHRRWRLTRLYLHLFGHLHALSRPLVSSQSLLALLRAIFSATTDELTCTGARADECLRIVCEGLLRSNLLKSEIAEIKKEVSELVESIRVHMVVNRRLDRSLFNEPDSLSQYIDPIEELVAALDGVPNVDILPVLDEAFEPLLEQRIAASDAESAYPKPFDLPIDRTNYLGVKLFMKLFSDNMVPNRAMANGVILPAAVGGAGYVQNQGLKQQAKNEENGDHAEEPVEASSEWILEHLLLESILTSMFAIPTLPIRPVVYYHSLIVELYRLSPSTVAPALGKSFGVHLSNFGFLWAWKDWMEITELPVSHSKWVFVSRVIELEIRLSYYDRIKETVPSAFSDAGLIPSDAPGPIFEHEDSEEGVTVGSAQQQEELEAPRRSEIAATEKELEANLAEQVVVLAKAIGRFSRARSDAEDLLNKEQEAAAAAAEAAGEGGGTAAEAEGEKAPTEEKEIASFQFKKKLLLFGPEISAQFEQIMERLDHRPPPAGEHGIDDAHKAAPDDALLPLTNGALNVDNKVREELRVAKDWVNTVGLQSM</sequence>
<dbReference type="EMBL" id="PGCI01000027">
    <property type="protein sequence ID" value="PLW47885.1"/>
    <property type="molecule type" value="Genomic_DNA"/>
</dbReference>
<dbReference type="AlphaFoldDB" id="A0A2N5VD24"/>
<protein>
    <recommendedName>
        <fullName evidence="2">MIF4G-like type 1 domain-containing protein</fullName>
    </recommendedName>
</protein>
<dbReference type="GO" id="GO:0005634">
    <property type="term" value="C:nucleus"/>
    <property type="evidence" value="ECO:0007669"/>
    <property type="project" value="TreeGrafter"/>
</dbReference>
<dbReference type="GO" id="GO:0000339">
    <property type="term" value="F:RNA cap binding"/>
    <property type="evidence" value="ECO:0007669"/>
    <property type="project" value="InterPro"/>
</dbReference>
<dbReference type="Proteomes" id="UP000235392">
    <property type="component" value="Unassembled WGS sequence"/>
</dbReference>
<dbReference type="GO" id="GO:0006406">
    <property type="term" value="P:mRNA export from nucleus"/>
    <property type="evidence" value="ECO:0007669"/>
    <property type="project" value="InterPro"/>
</dbReference>
<dbReference type="GO" id="GO:0005846">
    <property type="term" value="C:nuclear cap binding complex"/>
    <property type="evidence" value="ECO:0007669"/>
    <property type="project" value="InterPro"/>
</dbReference>
<feature type="region of interest" description="Disordered" evidence="1">
    <location>
        <begin position="1"/>
        <end position="64"/>
    </location>
</feature>
<dbReference type="Gene3D" id="1.25.40.180">
    <property type="match status" value="3"/>
</dbReference>
<evidence type="ECO:0000259" key="2">
    <source>
        <dbReference type="Pfam" id="PF09088"/>
    </source>
</evidence>
<dbReference type="PANTHER" id="PTHR12412:SF2">
    <property type="entry name" value="NUCLEAR CAP-BINDING PROTEIN SUBUNIT 1"/>
    <property type="match status" value="1"/>
</dbReference>
<dbReference type="InterPro" id="IPR015172">
    <property type="entry name" value="MIF4G-like_typ-1"/>
</dbReference>
<gene>
    <name evidence="3" type="ORF">PCASD_04934</name>
</gene>
<evidence type="ECO:0000313" key="3">
    <source>
        <dbReference type="EMBL" id="PLW47885.1"/>
    </source>
</evidence>
<dbReference type="SUPFAM" id="SSF48371">
    <property type="entry name" value="ARM repeat"/>
    <property type="match status" value="2"/>
</dbReference>
<evidence type="ECO:0000256" key="1">
    <source>
        <dbReference type="SAM" id="MobiDB-lite"/>
    </source>
</evidence>
<evidence type="ECO:0000313" key="4">
    <source>
        <dbReference type="Proteomes" id="UP000235392"/>
    </source>
</evidence>
<accession>A0A2N5VD24</accession>
<reference evidence="3 4" key="1">
    <citation type="submission" date="2017-11" db="EMBL/GenBank/DDBJ databases">
        <title>De novo assembly and phasing of dikaryotic genomes from two isolates of Puccinia coronata f. sp. avenae, the causal agent of oat crown rust.</title>
        <authorList>
            <person name="Miller M.E."/>
            <person name="Zhang Y."/>
            <person name="Omidvar V."/>
            <person name="Sperschneider J."/>
            <person name="Schwessinger B."/>
            <person name="Raley C."/>
            <person name="Palmer J.M."/>
            <person name="Garnica D."/>
            <person name="Upadhyaya N."/>
            <person name="Rathjen J."/>
            <person name="Taylor J.M."/>
            <person name="Park R.F."/>
            <person name="Dodds P.N."/>
            <person name="Hirsch C.D."/>
            <person name="Kianian S.F."/>
            <person name="Figueroa M."/>
        </authorList>
    </citation>
    <scope>NUCLEOTIDE SEQUENCE [LARGE SCALE GENOMIC DNA]</scope>
    <source>
        <strain evidence="3">12SD80</strain>
    </source>
</reference>
<dbReference type="InterPro" id="IPR016024">
    <property type="entry name" value="ARM-type_fold"/>
</dbReference>
<feature type="region of interest" description="Disordered" evidence="1">
    <location>
        <begin position="527"/>
        <end position="553"/>
    </location>
</feature>
<feature type="compositionally biased region" description="Basic and acidic residues" evidence="1">
    <location>
        <begin position="1"/>
        <end position="23"/>
    </location>
</feature>